<proteinExistence type="predicted"/>
<accession>A0A6H0XW24</accession>
<reference evidence="2 3" key="1">
    <citation type="journal article" date="2016" name="Sci. Rep.">
        <title>Peltaster fructicola genome reveals evolution from an invasive phytopathogen to an ectophytic parasite.</title>
        <authorList>
            <person name="Xu C."/>
            <person name="Chen H."/>
            <person name="Gleason M.L."/>
            <person name="Xu J.R."/>
            <person name="Liu H."/>
            <person name="Zhang R."/>
            <person name="Sun G."/>
        </authorList>
    </citation>
    <scope>NUCLEOTIDE SEQUENCE [LARGE SCALE GENOMIC DNA]</scope>
    <source>
        <strain evidence="2 3">LNHT1506</strain>
    </source>
</reference>
<organism evidence="2 3">
    <name type="scientific">Peltaster fructicola</name>
    <dbReference type="NCBI Taxonomy" id="286661"/>
    <lineage>
        <taxon>Eukaryota</taxon>
        <taxon>Fungi</taxon>
        <taxon>Dikarya</taxon>
        <taxon>Ascomycota</taxon>
        <taxon>Pezizomycotina</taxon>
        <taxon>Dothideomycetes</taxon>
        <taxon>Dothideomycetes incertae sedis</taxon>
        <taxon>Peltaster</taxon>
    </lineage>
</organism>
<dbReference type="PANTHER" id="PTHR24030">
    <property type="entry name" value="PROTEIN CMSS1"/>
    <property type="match status" value="1"/>
</dbReference>
<gene>
    <name evidence="2" type="ORF">AMS68_004489</name>
</gene>
<protein>
    <submittedName>
        <fullName evidence="2">Uncharacterized protein</fullName>
    </submittedName>
</protein>
<dbReference type="GO" id="GO:0030686">
    <property type="term" value="C:90S preribosome"/>
    <property type="evidence" value="ECO:0007669"/>
    <property type="project" value="TreeGrafter"/>
</dbReference>
<dbReference type="PANTHER" id="PTHR24030:SF0">
    <property type="entry name" value="PROTEIN CMSS1"/>
    <property type="match status" value="1"/>
</dbReference>
<dbReference type="InterPro" id="IPR032704">
    <property type="entry name" value="Cms1"/>
</dbReference>
<evidence type="ECO:0000256" key="1">
    <source>
        <dbReference type="SAM" id="MobiDB-lite"/>
    </source>
</evidence>
<dbReference type="OrthoDB" id="1929311at2759"/>
<name>A0A6H0XW24_9PEZI</name>
<dbReference type="EMBL" id="CP051141">
    <property type="protein sequence ID" value="QIW98971.1"/>
    <property type="molecule type" value="Genomic_DNA"/>
</dbReference>
<dbReference type="Pfam" id="PF14617">
    <property type="entry name" value="CMS1"/>
    <property type="match status" value="1"/>
</dbReference>
<dbReference type="GO" id="GO:0005634">
    <property type="term" value="C:nucleus"/>
    <property type="evidence" value="ECO:0007669"/>
    <property type="project" value="TreeGrafter"/>
</dbReference>
<sequence length="220" mass="24394">MSAEDSDLEGVPLIEDIDTSDNEVTNQSKKRKRDGADGRPPKAKKTKKPKDIEDDALDVDSNVNHAIAHMDPALMADHIAQRTRRFRPDLSPIEAHDIHISAKAILDTTSLNAERNTERLAEFLESCVSDKFKDKTQKLQNAPNAMGSPHTIVITAAGMRAADLTRALRKFQTKHSMVAKLFAKHIKLNEALESTKKTRMGIGVGTPQRLIDLLDNDRSP</sequence>
<evidence type="ECO:0000313" key="3">
    <source>
        <dbReference type="Proteomes" id="UP000503462"/>
    </source>
</evidence>
<evidence type="ECO:0000313" key="2">
    <source>
        <dbReference type="EMBL" id="QIW98971.1"/>
    </source>
</evidence>
<keyword evidence="3" id="KW-1185">Reference proteome</keyword>
<dbReference type="Proteomes" id="UP000503462">
    <property type="component" value="Chromosome 3"/>
</dbReference>
<dbReference type="AlphaFoldDB" id="A0A6H0XW24"/>
<feature type="region of interest" description="Disordered" evidence="1">
    <location>
        <begin position="1"/>
        <end position="54"/>
    </location>
</feature>